<accession>A0A5B7X6Q4</accession>
<dbReference type="RefSeq" id="WP_139067388.1">
    <property type="nucleotide sequence ID" value="NZ_CP040812.1"/>
</dbReference>
<name>A0A5B7X6Q4_9FLAO</name>
<organism evidence="1 2">
    <name type="scientific">Antarcticibacterium flavum</name>
    <dbReference type="NCBI Taxonomy" id="2058175"/>
    <lineage>
        <taxon>Bacteria</taxon>
        <taxon>Pseudomonadati</taxon>
        <taxon>Bacteroidota</taxon>
        <taxon>Flavobacteriia</taxon>
        <taxon>Flavobacteriales</taxon>
        <taxon>Flavobacteriaceae</taxon>
        <taxon>Antarcticibacterium</taxon>
    </lineage>
</organism>
<dbReference type="Proteomes" id="UP000309016">
    <property type="component" value="Chromosome"/>
</dbReference>
<dbReference type="KEGG" id="afla:FHG64_16310"/>
<dbReference type="OrthoDB" id="599464at2"/>
<dbReference type="AlphaFoldDB" id="A0A5B7X6Q4"/>
<keyword evidence="2" id="KW-1185">Reference proteome</keyword>
<sequence length="225" mass="25123">MDNFEDFPANGGGQLPPGQLGEVIKVGGDWFAQFTFPLSDFADFDDNCLYIAPWAIFKGNGGEHWAGDMTAGNENHPWRYFTFCIQECEPLVEEPVEICESAYMYSDDDSTLNSVYPRPANWGWYLEYDVNTAQESYPLYAGAGQNEISKGTHVGNVIIHYNPDYSVYAEIVMLGDYELRGQHTFVGDALPTGKRPGPGQYTNSGDMNEDGKVVIIVHADVCWEE</sequence>
<reference evidence="1 2" key="1">
    <citation type="submission" date="2019-06" db="EMBL/GenBank/DDBJ databases">
        <title>Complete genome sequence of Antarcticibacterium flavum KCTC 52984T from an Antarctic marine sediment.</title>
        <authorList>
            <person name="Lee Y.M."/>
            <person name="Shin S.C."/>
        </authorList>
    </citation>
    <scope>NUCLEOTIDE SEQUENCE [LARGE SCALE GENOMIC DNA]</scope>
    <source>
        <strain evidence="1 2">KCTC 52984</strain>
    </source>
</reference>
<evidence type="ECO:0000313" key="1">
    <source>
        <dbReference type="EMBL" id="QCY70830.1"/>
    </source>
</evidence>
<proteinExistence type="predicted"/>
<dbReference type="EMBL" id="CP040812">
    <property type="protein sequence ID" value="QCY70830.1"/>
    <property type="molecule type" value="Genomic_DNA"/>
</dbReference>
<gene>
    <name evidence="1" type="ORF">FHG64_16310</name>
</gene>
<protein>
    <submittedName>
        <fullName evidence="1">Uncharacterized protein</fullName>
    </submittedName>
</protein>
<evidence type="ECO:0000313" key="2">
    <source>
        <dbReference type="Proteomes" id="UP000309016"/>
    </source>
</evidence>